<keyword evidence="1" id="KW-0393">Immunoglobulin domain</keyword>
<dbReference type="SUPFAM" id="SSF48726">
    <property type="entry name" value="Immunoglobulin"/>
    <property type="match status" value="1"/>
</dbReference>
<dbReference type="InterPro" id="IPR013151">
    <property type="entry name" value="Immunoglobulin_dom"/>
</dbReference>
<evidence type="ECO:0000313" key="5">
    <source>
        <dbReference type="Proteomes" id="UP000228934"/>
    </source>
</evidence>
<feature type="compositionally biased region" description="Basic and acidic residues" evidence="2">
    <location>
        <begin position="157"/>
        <end position="166"/>
    </location>
</feature>
<dbReference type="InterPro" id="IPR036179">
    <property type="entry name" value="Ig-like_dom_sf"/>
</dbReference>
<reference evidence="5" key="1">
    <citation type="journal article" date="2017" name="Nat. Commun.">
        <title>The North American bullfrog draft genome provides insight into hormonal regulation of long noncoding RNA.</title>
        <authorList>
            <person name="Hammond S.A."/>
            <person name="Warren R.L."/>
            <person name="Vandervalk B.P."/>
            <person name="Kucuk E."/>
            <person name="Khan H."/>
            <person name="Gibb E.A."/>
            <person name="Pandoh P."/>
            <person name="Kirk H."/>
            <person name="Zhao Y."/>
            <person name="Jones M."/>
            <person name="Mungall A.J."/>
            <person name="Coope R."/>
            <person name="Pleasance S."/>
            <person name="Moore R.A."/>
            <person name="Holt R.A."/>
            <person name="Round J.M."/>
            <person name="Ohora S."/>
            <person name="Walle B.V."/>
            <person name="Veldhoen N."/>
            <person name="Helbing C.C."/>
            <person name="Birol I."/>
        </authorList>
    </citation>
    <scope>NUCLEOTIDE SEQUENCE [LARGE SCALE GENOMIC DNA]</scope>
</reference>
<feature type="compositionally biased region" description="Polar residues" evidence="2">
    <location>
        <begin position="126"/>
        <end position="137"/>
    </location>
</feature>
<evidence type="ECO:0000256" key="2">
    <source>
        <dbReference type="SAM" id="MobiDB-lite"/>
    </source>
</evidence>
<proteinExistence type="predicted"/>
<evidence type="ECO:0000256" key="1">
    <source>
        <dbReference type="ARBA" id="ARBA00023319"/>
    </source>
</evidence>
<feature type="domain" description="Ig-like" evidence="3">
    <location>
        <begin position="1"/>
        <end position="94"/>
    </location>
</feature>
<dbReference type="EMBL" id="KV956963">
    <property type="protein sequence ID" value="PIO16559.1"/>
    <property type="molecule type" value="Genomic_DNA"/>
</dbReference>
<dbReference type="PROSITE" id="PS50835">
    <property type="entry name" value="IG_LIKE"/>
    <property type="match status" value="1"/>
</dbReference>
<name>A0A2G9QLR8_AQUCT</name>
<evidence type="ECO:0000313" key="4">
    <source>
        <dbReference type="EMBL" id="PIO16559.1"/>
    </source>
</evidence>
<accession>A0A2G9QLR8</accession>
<gene>
    <name evidence="4" type="ORF">AB205_0109210</name>
</gene>
<dbReference type="AlphaFoldDB" id="A0A2G9QLR8"/>
<keyword evidence="5" id="KW-1185">Reference proteome</keyword>
<dbReference type="InterPro" id="IPR007110">
    <property type="entry name" value="Ig-like_dom"/>
</dbReference>
<dbReference type="InterPro" id="IPR013783">
    <property type="entry name" value="Ig-like_fold"/>
</dbReference>
<evidence type="ECO:0000259" key="3">
    <source>
        <dbReference type="PROSITE" id="PS50835"/>
    </source>
</evidence>
<sequence length="166" mass="19176">MVPELKEGEPATLECRIYNFKEGQHQVKWHQTQEDKMINVCKNSLEKRDYTYNDQTTYIATLTLPAVQMSDCGTKYVCEVQFSGPRLPIQKKTEPIQVKGKDQASLQEGKDRCTKSPIAEIFAENNKPQLSDQQQTCKPEIKPRTKHYKEQPQCPLELKKDNIDTD</sequence>
<dbReference type="Pfam" id="PF00047">
    <property type="entry name" value="ig"/>
    <property type="match status" value="1"/>
</dbReference>
<dbReference type="Gene3D" id="2.60.40.10">
    <property type="entry name" value="Immunoglobulins"/>
    <property type="match status" value="1"/>
</dbReference>
<dbReference type="Proteomes" id="UP000228934">
    <property type="component" value="Unassembled WGS sequence"/>
</dbReference>
<protein>
    <recommendedName>
        <fullName evidence="3">Ig-like domain-containing protein</fullName>
    </recommendedName>
</protein>
<feature type="region of interest" description="Disordered" evidence="2">
    <location>
        <begin position="122"/>
        <end position="166"/>
    </location>
</feature>
<organism evidence="4 5">
    <name type="scientific">Aquarana catesbeiana</name>
    <name type="common">American bullfrog</name>
    <name type="synonym">Rana catesbeiana</name>
    <dbReference type="NCBI Taxonomy" id="8400"/>
    <lineage>
        <taxon>Eukaryota</taxon>
        <taxon>Metazoa</taxon>
        <taxon>Chordata</taxon>
        <taxon>Craniata</taxon>
        <taxon>Vertebrata</taxon>
        <taxon>Euteleostomi</taxon>
        <taxon>Amphibia</taxon>
        <taxon>Batrachia</taxon>
        <taxon>Anura</taxon>
        <taxon>Neobatrachia</taxon>
        <taxon>Ranoidea</taxon>
        <taxon>Ranidae</taxon>
        <taxon>Aquarana</taxon>
    </lineage>
</organism>